<protein>
    <submittedName>
        <fullName evidence="2">Portal protein</fullName>
    </submittedName>
</protein>
<feature type="compositionally biased region" description="Basic and acidic residues" evidence="1">
    <location>
        <begin position="496"/>
        <end position="511"/>
    </location>
</feature>
<accession>A0A8S5QVC7</accession>
<dbReference type="NCBIfam" id="TIGR01539">
    <property type="entry name" value="portal_lambda"/>
    <property type="match status" value="1"/>
</dbReference>
<evidence type="ECO:0000256" key="1">
    <source>
        <dbReference type="SAM" id="MobiDB-lite"/>
    </source>
</evidence>
<feature type="compositionally biased region" description="Polar residues" evidence="1">
    <location>
        <begin position="512"/>
        <end position="522"/>
    </location>
</feature>
<dbReference type="Pfam" id="PF05136">
    <property type="entry name" value="Phage_portal_2"/>
    <property type="match status" value="1"/>
</dbReference>
<dbReference type="InterPro" id="IPR006429">
    <property type="entry name" value="Phage_lambda_portal"/>
</dbReference>
<dbReference type="GO" id="GO:0019068">
    <property type="term" value="P:virion assembly"/>
    <property type="evidence" value="ECO:0007669"/>
    <property type="project" value="InterPro"/>
</dbReference>
<sequence>MKARAKAVRRSPAPKLTAVRRAQNTGYSNYGANVQKKSMRGWMYYGGDAKRDIEDNINTLRQRSRDAYMGVPTATAALKTLRTNTVAAGLTPTPQLDGEYLRMDVDRIAELQASIVREWNLWAKSQMCDADGLDNFYQLQQLAYLSAQMNGDAFALLQTENEPGMPYRLRVRLIEADRVCSPNLTDVLTPTAIEGYSVYRIVQGVETDERGKVVAYWICSRHPLAAEMQNGATTWTRVQARGDKTGRRNVLHIMQRERAGQVRGVPVLASVLESLKQLGRYSDAELNAAVITAAYTIFIEKEAAGEAPPLGEMIPEDQLIDAADPTSIELAPGAVVDLAPGEKMNETKPSRPNANFEAFYRAVTKEISEALEIPIEVLEKNFSTSYSAARGALNEFWRTCEMQRSWFADKFCQPIYEMWLDEAVSRGRVKAPGYFTDPAVASAYSACKWNGPARTNLNPVQEVTAAEKRIALGISTAEQETAQMSGGSYTANIRQRKIEAQQKAEVDKIGSEETSQNGPAGR</sequence>
<organism evidence="2">
    <name type="scientific">Caudovirales sp. ctt3K6</name>
    <dbReference type="NCBI Taxonomy" id="2826786"/>
    <lineage>
        <taxon>Viruses</taxon>
        <taxon>Duplodnaviria</taxon>
        <taxon>Heunggongvirae</taxon>
        <taxon>Uroviricota</taxon>
        <taxon>Caudoviricetes</taxon>
    </lineage>
</organism>
<reference evidence="2" key="1">
    <citation type="journal article" date="2021" name="Proc. Natl. Acad. Sci. U.S.A.">
        <title>A Catalog of Tens of Thousands of Viruses from Human Metagenomes Reveals Hidden Associations with Chronic Diseases.</title>
        <authorList>
            <person name="Tisza M.J."/>
            <person name="Buck C.B."/>
        </authorList>
    </citation>
    <scope>NUCLEOTIDE SEQUENCE</scope>
    <source>
        <strain evidence="2">Ctt3K6</strain>
    </source>
</reference>
<evidence type="ECO:0000313" key="2">
    <source>
        <dbReference type="EMBL" id="DAE23239.1"/>
    </source>
</evidence>
<dbReference type="GO" id="GO:0005198">
    <property type="term" value="F:structural molecule activity"/>
    <property type="evidence" value="ECO:0007669"/>
    <property type="project" value="InterPro"/>
</dbReference>
<feature type="region of interest" description="Disordered" evidence="1">
    <location>
        <begin position="493"/>
        <end position="522"/>
    </location>
</feature>
<proteinExistence type="predicted"/>
<name>A0A8S5QVC7_9CAUD</name>
<dbReference type="EMBL" id="BK015750">
    <property type="protein sequence ID" value="DAE23239.1"/>
    <property type="molecule type" value="Genomic_DNA"/>
</dbReference>